<dbReference type="GO" id="GO:0046872">
    <property type="term" value="F:metal ion binding"/>
    <property type="evidence" value="ECO:0007669"/>
    <property type="project" value="UniProtKB-KW"/>
</dbReference>
<reference evidence="8 9" key="1">
    <citation type="submission" date="2024-03" db="EMBL/GenBank/DDBJ databases">
        <authorList>
            <person name="Martinez-Hernandez J."/>
        </authorList>
    </citation>
    <scope>NUCLEOTIDE SEQUENCE [LARGE SCALE GENOMIC DNA]</scope>
</reference>
<dbReference type="Gene3D" id="2.60.120.330">
    <property type="entry name" value="B-lactam Antibiotic, Isopenicillin N Synthase, Chain"/>
    <property type="match status" value="1"/>
</dbReference>
<keyword evidence="3 6" id="KW-0479">Metal-binding</keyword>
<dbReference type="InterPro" id="IPR005123">
    <property type="entry name" value="Oxoglu/Fe-dep_dioxygenase_dom"/>
</dbReference>
<dbReference type="PROSITE" id="PS51471">
    <property type="entry name" value="FE2OG_OXY"/>
    <property type="match status" value="1"/>
</dbReference>
<comment type="cofactor">
    <cofactor evidence="1">
        <name>Fe cation</name>
        <dbReference type="ChEBI" id="CHEBI:24875"/>
    </cofactor>
</comment>
<proteinExistence type="inferred from homology"/>
<keyword evidence="4 6" id="KW-0560">Oxidoreductase</keyword>
<sequence>MDIADAGKSRTGTPTTYDRFQELKTFDECKSGVKGLVDTGITHVPRIFLRPPEDLAAGNPVSGEQAQTQFKIPVIDFKDIAAGDRSGIVAGVRHAAESVGFFQVVNHGIPMNVLEEMVSTARGFHELPQEVKAEYYTRELMKKVKYGSNFDLYKSKYANWRDTLFCVMGPEPLDPQELPSICRDETLEYSRQIQVLGKHLFHLLSEALGLNHDHLEGMDCRKGHLILSHYYPACPEPELTMGTTRHSDPDFLTILLQDYIGGLQVLSQNEWIDVPPVPGALVVNIGDLLQLISNDKFKSVEHRVIANHRGPRISVACFFTPHLYPTTRVYGPIKELLSQNNPPVYRETSLKDFIAYYYNKGLDGKSALAHFKLLQ</sequence>
<organism evidence="8 9">
    <name type="scientific">Lupinus luteus</name>
    <name type="common">European yellow lupine</name>
    <dbReference type="NCBI Taxonomy" id="3873"/>
    <lineage>
        <taxon>Eukaryota</taxon>
        <taxon>Viridiplantae</taxon>
        <taxon>Streptophyta</taxon>
        <taxon>Embryophyta</taxon>
        <taxon>Tracheophyta</taxon>
        <taxon>Spermatophyta</taxon>
        <taxon>Magnoliopsida</taxon>
        <taxon>eudicotyledons</taxon>
        <taxon>Gunneridae</taxon>
        <taxon>Pentapetalae</taxon>
        <taxon>rosids</taxon>
        <taxon>fabids</taxon>
        <taxon>Fabales</taxon>
        <taxon>Fabaceae</taxon>
        <taxon>Papilionoideae</taxon>
        <taxon>50 kb inversion clade</taxon>
        <taxon>genistoids sensu lato</taxon>
        <taxon>core genistoids</taxon>
        <taxon>Genisteae</taxon>
        <taxon>Lupinus</taxon>
    </lineage>
</organism>
<gene>
    <name evidence="8" type="ORF">LLUT_LOCUS4472</name>
</gene>
<dbReference type="InterPro" id="IPR044861">
    <property type="entry name" value="IPNS-like_FE2OG_OXY"/>
</dbReference>
<dbReference type="Pfam" id="PF14226">
    <property type="entry name" value="DIOX_N"/>
    <property type="match status" value="1"/>
</dbReference>
<dbReference type="PANTHER" id="PTHR10209">
    <property type="entry name" value="OXIDOREDUCTASE, 2OG-FE II OXYGENASE FAMILY PROTEIN"/>
    <property type="match status" value="1"/>
</dbReference>
<dbReference type="InterPro" id="IPR026992">
    <property type="entry name" value="DIOX_N"/>
</dbReference>
<dbReference type="PANTHER" id="PTHR10209:SF776">
    <property type="entry name" value="2OG-FE(II) OXYGENASE FAMILY OXIDOREDUCTASE"/>
    <property type="match status" value="1"/>
</dbReference>
<evidence type="ECO:0000256" key="6">
    <source>
        <dbReference type="RuleBase" id="RU003682"/>
    </source>
</evidence>
<evidence type="ECO:0000256" key="5">
    <source>
        <dbReference type="ARBA" id="ARBA00023004"/>
    </source>
</evidence>
<comment type="caution">
    <text evidence="8">The sequence shown here is derived from an EMBL/GenBank/DDBJ whole genome shotgun (WGS) entry which is preliminary data.</text>
</comment>
<dbReference type="SUPFAM" id="SSF51197">
    <property type="entry name" value="Clavaminate synthase-like"/>
    <property type="match status" value="1"/>
</dbReference>
<evidence type="ECO:0000256" key="1">
    <source>
        <dbReference type="ARBA" id="ARBA00001962"/>
    </source>
</evidence>
<dbReference type="AlphaFoldDB" id="A0AAV1W2L4"/>
<evidence type="ECO:0000256" key="4">
    <source>
        <dbReference type="ARBA" id="ARBA00023002"/>
    </source>
</evidence>
<evidence type="ECO:0000256" key="2">
    <source>
        <dbReference type="ARBA" id="ARBA00008056"/>
    </source>
</evidence>
<dbReference type="GO" id="GO:0051213">
    <property type="term" value="F:dioxygenase activity"/>
    <property type="evidence" value="ECO:0007669"/>
    <property type="project" value="UniProtKB-ARBA"/>
</dbReference>
<dbReference type="Pfam" id="PF03171">
    <property type="entry name" value="2OG-FeII_Oxy"/>
    <property type="match status" value="1"/>
</dbReference>
<dbReference type="InterPro" id="IPR027443">
    <property type="entry name" value="IPNS-like_sf"/>
</dbReference>
<feature type="domain" description="Fe2OG dioxygenase" evidence="7">
    <location>
        <begin position="222"/>
        <end position="321"/>
    </location>
</feature>
<comment type="similarity">
    <text evidence="2 6">Belongs to the iron/ascorbate-dependent oxidoreductase family.</text>
</comment>
<dbReference type="EMBL" id="CAXHTB010000003">
    <property type="protein sequence ID" value="CAL0303412.1"/>
    <property type="molecule type" value="Genomic_DNA"/>
</dbReference>
<dbReference type="FunFam" id="2.60.120.330:FF:000005">
    <property type="entry name" value="1-aminocyclopropane-1-carboxylate oxidase homolog 1"/>
    <property type="match status" value="1"/>
</dbReference>
<keyword evidence="9" id="KW-1185">Reference proteome</keyword>
<evidence type="ECO:0000256" key="3">
    <source>
        <dbReference type="ARBA" id="ARBA00022723"/>
    </source>
</evidence>
<evidence type="ECO:0000313" key="8">
    <source>
        <dbReference type="EMBL" id="CAL0303412.1"/>
    </source>
</evidence>
<protein>
    <recommendedName>
        <fullName evidence="7">Fe2OG dioxygenase domain-containing protein</fullName>
    </recommendedName>
</protein>
<evidence type="ECO:0000313" key="9">
    <source>
        <dbReference type="Proteomes" id="UP001497480"/>
    </source>
</evidence>
<name>A0AAV1W2L4_LUPLU</name>
<dbReference type="Proteomes" id="UP001497480">
    <property type="component" value="Unassembled WGS sequence"/>
</dbReference>
<evidence type="ECO:0000259" key="7">
    <source>
        <dbReference type="PROSITE" id="PS51471"/>
    </source>
</evidence>
<accession>A0AAV1W2L4</accession>
<keyword evidence="5 6" id="KW-0408">Iron</keyword>